<protein>
    <submittedName>
        <fullName evidence="1">Uncharacterized protein</fullName>
    </submittedName>
</protein>
<gene>
    <name evidence="1" type="ORF">VM1G_11752</name>
</gene>
<accession>A0A194W698</accession>
<sequence length="157" mass="15373">MVNPFVFCAEGLELALDGGEGLLASLAGLAAEDELGAELPALGDVPLGDDLGVDQGVVVLEVGTETLGLEGGPDGELQHGVGDLGGDIPQLLVLGAEEDDDTVGLGVEGGGDVLEGLLDDLLDLGGGDGQVLGEGVVGAAVLDVLENDAGVDGRHLG</sequence>
<name>A0A194W698_CYTMA</name>
<dbReference type="AlphaFoldDB" id="A0A194W698"/>
<reference evidence="1" key="1">
    <citation type="submission" date="2014-12" db="EMBL/GenBank/DDBJ databases">
        <title>Genome Sequence of Valsa Canker Pathogens Uncovers a Specific Adaption of Colonization on Woody Bark.</title>
        <authorList>
            <person name="Yin Z."/>
            <person name="Liu H."/>
            <person name="Gao X."/>
            <person name="Li Z."/>
            <person name="Song N."/>
            <person name="Ke X."/>
            <person name="Dai Q."/>
            <person name="Wu Y."/>
            <person name="Sun Y."/>
            <person name="Xu J.-R."/>
            <person name="Kang Z.K."/>
            <person name="Wang L."/>
            <person name="Huang L."/>
        </authorList>
    </citation>
    <scope>NUCLEOTIDE SEQUENCE [LARGE SCALE GENOMIC DNA]</scope>
    <source>
        <strain evidence="1">03-8</strain>
    </source>
</reference>
<evidence type="ECO:0000313" key="2">
    <source>
        <dbReference type="Proteomes" id="UP000078559"/>
    </source>
</evidence>
<proteinExistence type="predicted"/>
<dbReference type="EMBL" id="CM003104">
    <property type="protein sequence ID" value="KUI71595.1"/>
    <property type="molecule type" value="Genomic_DNA"/>
</dbReference>
<organism evidence="1 2">
    <name type="scientific">Cytospora mali</name>
    <name type="common">Apple Valsa canker fungus</name>
    <name type="synonym">Valsa mali</name>
    <dbReference type="NCBI Taxonomy" id="578113"/>
    <lineage>
        <taxon>Eukaryota</taxon>
        <taxon>Fungi</taxon>
        <taxon>Dikarya</taxon>
        <taxon>Ascomycota</taxon>
        <taxon>Pezizomycotina</taxon>
        <taxon>Sordariomycetes</taxon>
        <taxon>Sordariomycetidae</taxon>
        <taxon>Diaporthales</taxon>
        <taxon>Cytosporaceae</taxon>
        <taxon>Cytospora</taxon>
    </lineage>
</organism>
<evidence type="ECO:0000313" key="1">
    <source>
        <dbReference type="EMBL" id="KUI71595.1"/>
    </source>
</evidence>
<dbReference type="Proteomes" id="UP000078559">
    <property type="component" value="Chromosome 7"/>
</dbReference>
<keyword evidence="2" id="KW-1185">Reference proteome</keyword>